<dbReference type="PATRIC" id="fig|1276227.3.peg.499"/>
<keyword evidence="1" id="KW-0472">Membrane</keyword>
<dbReference type="OrthoDB" id="388550at2"/>
<feature type="transmembrane region" description="Helical" evidence="1">
    <location>
        <begin position="120"/>
        <end position="139"/>
    </location>
</feature>
<keyword evidence="3" id="KW-1185">Reference proteome</keyword>
<dbReference type="HOGENOM" id="CLU_1057296_0_0_14"/>
<dbReference type="EMBL" id="CP005077">
    <property type="protein sequence ID" value="AGM25076.1"/>
    <property type="molecule type" value="Genomic_DNA"/>
</dbReference>
<evidence type="ECO:0000313" key="3">
    <source>
        <dbReference type="Proteomes" id="UP000013964"/>
    </source>
</evidence>
<feature type="transmembrane region" description="Helical" evidence="1">
    <location>
        <begin position="193"/>
        <end position="218"/>
    </location>
</feature>
<protein>
    <submittedName>
        <fullName evidence="2">Uncharacterized protein</fullName>
    </submittedName>
</protein>
<keyword evidence="1" id="KW-0812">Transmembrane</keyword>
<dbReference type="RefSeq" id="WP_016338901.1">
    <property type="nucleotide sequence ID" value="NC_021280.1"/>
</dbReference>
<feature type="transmembrane region" description="Helical" evidence="1">
    <location>
        <begin position="151"/>
        <end position="173"/>
    </location>
</feature>
<keyword evidence="1" id="KW-1133">Transmembrane helix</keyword>
<feature type="transmembrane region" description="Helical" evidence="1">
    <location>
        <begin position="63"/>
        <end position="82"/>
    </location>
</feature>
<reference evidence="2 3" key="1">
    <citation type="journal article" date="2013" name="Genome Biol. Evol.">
        <title>Complete genomes of two dipteran-associated spiroplasmas provided insights into the origin, dynamics, and impacts of viral invasion in spiroplasma.</title>
        <authorList>
            <person name="Ku C."/>
            <person name="Lo W.S."/>
            <person name="Chen L.L."/>
            <person name="Kuo C.H."/>
        </authorList>
    </citation>
    <scope>NUCLEOTIDE SEQUENCE [LARGE SCALE GENOMIC DNA]</scope>
    <source>
        <strain evidence="2 3">DF-1</strain>
    </source>
</reference>
<feature type="transmembrane region" description="Helical" evidence="1">
    <location>
        <begin position="6"/>
        <end position="26"/>
    </location>
</feature>
<dbReference type="AlphaFoldDB" id="R4UID3"/>
<dbReference type="KEGG" id="scr:SCHRY_v1c04980"/>
<dbReference type="Pfam" id="PF14808">
    <property type="entry name" value="TMEM164"/>
    <property type="match status" value="1"/>
</dbReference>
<name>R4UID3_9MOLU</name>
<gene>
    <name evidence="2" type="ORF">SCHRY_v1c04980</name>
</gene>
<organism evidence="2 3">
    <name type="scientific">Spiroplasma chrysopicola DF-1</name>
    <dbReference type="NCBI Taxonomy" id="1276227"/>
    <lineage>
        <taxon>Bacteria</taxon>
        <taxon>Bacillati</taxon>
        <taxon>Mycoplasmatota</taxon>
        <taxon>Mollicutes</taxon>
        <taxon>Entomoplasmatales</taxon>
        <taxon>Spiroplasmataceae</taxon>
        <taxon>Spiroplasma</taxon>
    </lineage>
</organism>
<evidence type="ECO:0000313" key="2">
    <source>
        <dbReference type="EMBL" id="AGM25076.1"/>
    </source>
</evidence>
<dbReference type="STRING" id="1276227.SCHRY_v1c04980"/>
<evidence type="ECO:0000256" key="1">
    <source>
        <dbReference type="SAM" id="Phobius"/>
    </source>
</evidence>
<feature type="transmembrane region" description="Helical" evidence="1">
    <location>
        <begin position="89"/>
        <end position="108"/>
    </location>
</feature>
<proteinExistence type="predicted"/>
<accession>R4UID3</accession>
<dbReference type="Proteomes" id="UP000013964">
    <property type="component" value="Chromosome"/>
</dbReference>
<sequence length="247" mass="29107">MAIFSQILAIIISILLLISLHAFPNFYAKKNIRHSVRIIIFIWMSYVQIQVCYQHILNNNYQISGWFYLELCTLSGWITIILMVWPNKLILQCFFPFAIFGPVLTLVVPNNYPLISELAFYRFYFGHTAILFGFFYIYWYGFTDYQFSKEAILKTFLTGIIIILAVELFNQYFNTNYIIGDIEGALGIELARPFLFLLTLGGIGPVLIFLSYLPIYFFKPIYDLKNDQFYHQTWIQLLQQKIILKIK</sequence>